<dbReference type="InterPro" id="IPR009057">
    <property type="entry name" value="Homeodomain-like_sf"/>
</dbReference>
<accession>A0ABP8MVW7</accession>
<sequence length="285" mass="32135">MINEYISPHSLNPAQQLLGKDVLVVNRQEIRFNKLVSGSAYTVNHPEAQLPNQFATIMCPAKDGVQGAIRVLCLKHDFTAVGSAVVYAIDYAPAFLDQWEESDWSLERALTDNNTGLQFSFDPDIQETVRNLFHPTGSVSFEKKLQQMTAVTGLLQHALRQINAAKISYAVPACSFLNNNTEQRDKVMMAREILEREFDQMLSIKELSRRVAINECYLKKGFKAMFGKTINEYQQHLRIEEAKRLLQKEGLNVSSVAGILGYSSISHFSTAFKKATNMKPCELLK</sequence>
<dbReference type="Proteomes" id="UP001501410">
    <property type="component" value="Unassembled WGS sequence"/>
</dbReference>
<dbReference type="PANTHER" id="PTHR47893:SF1">
    <property type="entry name" value="REGULATORY PROTEIN PCHR"/>
    <property type="match status" value="1"/>
</dbReference>
<evidence type="ECO:0000256" key="1">
    <source>
        <dbReference type="ARBA" id="ARBA00023015"/>
    </source>
</evidence>
<gene>
    <name evidence="4" type="ORF">GCM10023092_18490</name>
</gene>
<dbReference type="SUPFAM" id="SSF46689">
    <property type="entry name" value="Homeodomain-like"/>
    <property type="match status" value="2"/>
</dbReference>
<dbReference type="EMBL" id="BAABEZ010000022">
    <property type="protein sequence ID" value="GAA4455215.1"/>
    <property type="molecule type" value="Genomic_DNA"/>
</dbReference>
<name>A0ABP8MVW7_9BACT</name>
<dbReference type="PANTHER" id="PTHR47893">
    <property type="entry name" value="REGULATORY PROTEIN PCHR"/>
    <property type="match status" value="1"/>
</dbReference>
<keyword evidence="2" id="KW-0804">Transcription</keyword>
<protein>
    <recommendedName>
        <fullName evidence="3">HTH araC/xylS-type domain-containing protein</fullName>
    </recommendedName>
</protein>
<proteinExistence type="predicted"/>
<dbReference type="InterPro" id="IPR053142">
    <property type="entry name" value="PchR_regulatory_protein"/>
</dbReference>
<comment type="caution">
    <text evidence="4">The sequence shown here is derived from an EMBL/GenBank/DDBJ whole genome shotgun (WGS) entry which is preliminary data.</text>
</comment>
<dbReference type="PROSITE" id="PS01124">
    <property type="entry name" value="HTH_ARAC_FAMILY_2"/>
    <property type="match status" value="1"/>
</dbReference>
<dbReference type="Gene3D" id="1.10.10.60">
    <property type="entry name" value="Homeodomain-like"/>
    <property type="match status" value="1"/>
</dbReference>
<evidence type="ECO:0000256" key="2">
    <source>
        <dbReference type="ARBA" id="ARBA00023163"/>
    </source>
</evidence>
<keyword evidence="5" id="KW-1185">Reference proteome</keyword>
<dbReference type="RefSeq" id="WP_344825809.1">
    <property type="nucleotide sequence ID" value="NZ_BAABEZ010000022.1"/>
</dbReference>
<reference evidence="5" key="1">
    <citation type="journal article" date="2019" name="Int. J. Syst. Evol. Microbiol.">
        <title>The Global Catalogue of Microorganisms (GCM) 10K type strain sequencing project: providing services to taxonomists for standard genome sequencing and annotation.</title>
        <authorList>
            <consortium name="The Broad Institute Genomics Platform"/>
            <consortium name="The Broad Institute Genome Sequencing Center for Infectious Disease"/>
            <person name="Wu L."/>
            <person name="Ma J."/>
        </authorList>
    </citation>
    <scope>NUCLEOTIDE SEQUENCE [LARGE SCALE GENOMIC DNA]</scope>
    <source>
        <strain evidence="5">JCM 31921</strain>
    </source>
</reference>
<feature type="domain" description="HTH araC/xylS-type" evidence="3">
    <location>
        <begin position="188"/>
        <end position="285"/>
    </location>
</feature>
<keyword evidence="1" id="KW-0805">Transcription regulation</keyword>
<dbReference type="InterPro" id="IPR018060">
    <property type="entry name" value="HTH_AraC"/>
</dbReference>
<evidence type="ECO:0000313" key="4">
    <source>
        <dbReference type="EMBL" id="GAA4455215.1"/>
    </source>
</evidence>
<evidence type="ECO:0000313" key="5">
    <source>
        <dbReference type="Proteomes" id="UP001501410"/>
    </source>
</evidence>
<organism evidence="4 5">
    <name type="scientific">Rurimicrobium arvi</name>
    <dbReference type="NCBI Taxonomy" id="2049916"/>
    <lineage>
        <taxon>Bacteria</taxon>
        <taxon>Pseudomonadati</taxon>
        <taxon>Bacteroidota</taxon>
        <taxon>Chitinophagia</taxon>
        <taxon>Chitinophagales</taxon>
        <taxon>Chitinophagaceae</taxon>
        <taxon>Rurimicrobium</taxon>
    </lineage>
</organism>
<dbReference type="Pfam" id="PF12833">
    <property type="entry name" value="HTH_18"/>
    <property type="match status" value="1"/>
</dbReference>
<dbReference type="SMART" id="SM00342">
    <property type="entry name" value="HTH_ARAC"/>
    <property type="match status" value="1"/>
</dbReference>
<evidence type="ECO:0000259" key="3">
    <source>
        <dbReference type="PROSITE" id="PS01124"/>
    </source>
</evidence>